<dbReference type="EMBL" id="AOHZ01000068">
    <property type="protein sequence ID" value="ELY53334.1"/>
    <property type="molecule type" value="Genomic_DNA"/>
</dbReference>
<comment type="caution">
    <text evidence="2">The sequence shown here is derived from an EMBL/GenBank/DDBJ whole genome shotgun (WGS) entry which is preliminary data.</text>
</comment>
<gene>
    <name evidence="2" type="ORF">C493_14938</name>
</gene>
<evidence type="ECO:0000313" key="2">
    <source>
        <dbReference type="EMBL" id="ELY53334.1"/>
    </source>
</evidence>
<evidence type="ECO:0000313" key="3">
    <source>
        <dbReference type="Proteomes" id="UP000011602"/>
    </source>
</evidence>
<organism evidence="2 3">
    <name type="scientific">Natronolimnohabitans innermongolicus JCM 12255</name>
    <dbReference type="NCBI Taxonomy" id="1227499"/>
    <lineage>
        <taxon>Archaea</taxon>
        <taxon>Methanobacteriati</taxon>
        <taxon>Methanobacteriota</taxon>
        <taxon>Stenosarchaea group</taxon>
        <taxon>Halobacteria</taxon>
        <taxon>Halobacteriales</taxon>
        <taxon>Natrialbaceae</taxon>
        <taxon>Natronolimnohabitans</taxon>
    </lineage>
</organism>
<feature type="region of interest" description="Disordered" evidence="1">
    <location>
        <begin position="1"/>
        <end position="25"/>
    </location>
</feature>
<name>L9WV13_9EURY</name>
<dbReference type="Proteomes" id="UP000011602">
    <property type="component" value="Unassembled WGS sequence"/>
</dbReference>
<protein>
    <submittedName>
        <fullName evidence="2">Uncharacterized protein</fullName>
    </submittedName>
</protein>
<evidence type="ECO:0000256" key="1">
    <source>
        <dbReference type="SAM" id="MobiDB-lite"/>
    </source>
</evidence>
<sequence>MEDRQFGRYPLASGSGRKTDDPRGAASDWNAFRPALLILSDSSQYEVGCEFAAVAVGDGRSSATDRHAVLSDGIVRDQSLADVSGR</sequence>
<reference evidence="2 3" key="1">
    <citation type="journal article" date="2014" name="PLoS Genet.">
        <title>Phylogenetically driven sequencing of extremely halophilic archaea reveals strategies for static and dynamic osmo-response.</title>
        <authorList>
            <person name="Becker E.A."/>
            <person name="Seitzer P.M."/>
            <person name="Tritt A."/>
            <person name="Larsen D."/>
            <person name="Krusor M."/>
            <person name="Yao A.I."/>
            <person name="Wu D."/>
            <person name="Madern D."/>
            <person name="Eisen J.A."/>
            <person name="Darling A.E."/>
            <person name="Facciotti M.T."/>
        </authorList>
    </citation>
    <scope>NUCLEOTIDE SEQUENCE [LARGE SCALE GENOMIC DNA]</scope>
    <source>
        <strain evidence="2 3">JCM 12255</strain>
    </source>
</reference>
<accession>L9WV13</accession>
<keyword evidence="3" id="KW-1185">Reference proteome</keyword>
<proteinExistence type="predicted"/>
<dbReference type="AlphaFoldDB" id="L9WV13"/>